<reference evidence="3" key="1">
    <citation type="submission" date="2017-05" db="EMBL/GenBank/DDBJ databases">
        <title>Physiological properties and genetic analysis related to exopolysaccharide production of fresh-water unicellular cyanobacterium Aphanothece sacrum, Suizenji Nori, that has been cultured as a food source in Japan.</title>
        <authorList>
            <person name="Kanesaki Y."/>
            <person name="Yoshikawa S."/>
            <person name="Ohki K."/>
        </authorList>
    </citation>
    <scope>NUCLEOTIDE SEQUENCE [LARGE SCALE GENOMIC DNA]</scope>
    <source>
        <strain evidence="3">FPU1</strain>
    </source>
</reference>
<dbReference type="PANTHER" id="PTHR47152:SF1">
    <property type="entry name" value="SLL1186 PROTEIN"/>
    <property type="match status" value="1"/>
</dbReference>
<dbReference type="Proteomes" id="UP000287247">
    <property type="component" value="Unassembled WGS sequence"/>
</dbReference>
<proteinExistence type="predicted"/>
<dbReference type="Gene3D" id="3.90.1570.10">
    <property type="entry name" value="tt1808, chain A"/>
    <property type="match status" value="1"/>
</dbReference>
<dbReference type="Pfam" id="PF05685">
    <property type="entry name" value="Uma2"/>
    <property type="match status" value="1"/>
</dbReference>
<evidence type="ECO:0000313" key="3">
    <source>
        <dbReference type="Proteomes" id="UP000287247"/>
    </source>
</evidence>
<comment type="caution">
    <text evidence="2">The sequence shown here is derived from an EMBL/GenBank/DDBJ whole genome shotgun (WGS) entry which is preliminary data.</text>
</comment>
<evidence type="ECO:0000313" key="2">
    <source>
        <dbReference type="EMBL" id="GBF81023.1"/>
    </source>
</evidence>
<dbReference type="InterPro" id="IPR008538">
    <property type="entry name" value="Uma2"/>
</dbReference>
<dbReference type="SUPFAM" id="SSF52980">
    <property type="entry name" value="Restriction endonuclease-like"/>
    <property type="match status" value="1"/>
</dbReference>
<dbReference type="OrthoDB" id="5768410at2"/>
<dbReference type="EMBL" id="BDQK01000013">
    <property type="protein sequence ID" value="GBF81023.1"/>
    <property type="molecule type" value="Genomic_DNA"/>
</dbReference>
<dbReference type="AlphaFoldDB" id="A0A401II97"/>
<name>A0A401II97_APHSA</name>
<evidence type="ECO:0000259" key="1">
    <source>
        <dbReference type="Pfam" id="PF05685"/>
    </source>
</evidence>
<feature type="domain" description="Putative restriction endonuclease" evidence="1">
    <location>
        <begin position="28"/>
        <end position="175"/>
    </location>
</feature>
<dbReference type="InterPro" id="IPR012296">
    <property type="entry name" value="Nuclease_put_TT1808"/>
</dbReference>
<accession>A0A401II97</accession>
<dbReference type="InterPro" id="IPR011335">
    <property type="entry name" value="Restrct_endonuc-II-like"/>
</dbReference>
<dbReference type="CDD" id="cd06260">
    <property type="entry name" value="DUF820-like"/>
    <property type="match status" value="1"/>
</dbReference>
<gene>
    <name evidence="2" type="ORF">AsFPU1_2432</name>
</gene>
<organism evidence="2 3">
    <name type="scientific">Aphanothece sacrum FPU1</name>
    <dbReference type="NCBI Taxonomy" id="1920663"/>
    <lineage>
        <taxon>Bacteria</taxon>
        <taxon>Bacillati</taxon>
        <taxon>Cyanobacteriota</taxon>
        <taxon>Cyanophyceae</taxon>
        <taxon>Oscillatoriophycideae</taxon>
        <taxon>Chroococcales</taxon>
        <taxon>Aphanothecaceae</taxon>
        <taxon>Aphanothece</taxon>
    </lineage>
</organism>
<keyword evidence="3" id="KW-1185">Reference proteome</keyword>
<sequence>MVASPVTFSISTLNLSPGSHVLIEQVSWDDYEALLEELGGDRRIPRVNYCHETLELMSPLPAHERPHRIISDIVKAFLDAQNRNWEDFGSTTFKKPKKAGLEPDTCFYIDNAPQVRSLFRMDMAIDPPPDLAIESDVTSKTTMEAYQVIGVPEVWIYDNNCLKIHLLQEEGYVETANSLIFPDINIVQIIPKLVQQAFEKGTSQMLRELHLSLTQNS</sequence>
<protein>
    <recommendedName>
        <fullName evidence="1">Putative restriction endonuclease domain-containing protein</fullName>
    </recommendedName>
</protein>
<dbReference type="RefSeq" id="WP_124976764.1">
    <property type="nucleotide sequence ID" value="NZ_BDQK01000013.1"/>
</dbReference>
<dbReference type="PANTHER" id="PTHR47152">
    <property type="entry name" value="SLR2084 PROTEIN-RELATED"/>
    <property type="match status" value="1"/>
</dbReference>